<evidence type="ECO:0000313" key="4">
    <source>
        <dbReference type="Proteomes" id="UP000244906"/>
    </source>
</evidence>
<dbReference type="CDD" id="cd10443">
    <property type="entry name" value="GIY-YIG_HE_Tlr8p_PBC-V_like"/>
    <property type="match status" value="1"/>
</dbReference>
<gene>
    <name evidence="3" type="ORF">DC094_12010</name>
</gene>
<feature type="compositionally biased region" description="Polar residues" evidence="2">
    <location>
        <begin position="724"/>
        <end position="733"/>
    </location>
</feature>
<dbReference type="RefSeq" id="WP_116687346.1">
    <property type="nucleotide sequence ID" value="NZ_CAWNYD010000004.1"/>
</dbReference>
<evidence type="ECO:0000256" key="1">
    <source>
        <dbReference type="SAM" id="Coils"/>
    </source>
</evidence>
<dbReference type="OrthoDB" id="5734086at2"/>
<accession>A0A2V1GXH1</accession>
<feature type="region of interest" description="Disordered" evidence="2">
    <location>
        <begin position="554"/>
        <end position="573"/>
    </location>
</feature>
<feature type="compositionally biased region" description="Basic residues" evidence="2">
    <location>
        <begin position="311"/>
        <end position="320"/>
    </location>
</feature>
<dbReference type="InterPro" id="IPR035901">
    <property type="entry name" value="GIY-YIG_endonuc_sf"/>
</dbReference>
<feature type="region of interest" description="Disordered" evidence="2">
    <location>
        <begin position="303"/>
        <end position="351"/>
    </location>
</feature>
<organism evidence="3 4">
    <name type="scientific">Pelagibaculum spongiae</name>
    <dbReference type="NCBI Taxonomy" id="2080658"/>
    <lineage>
        <taxon>Bacteria</taxon>
        <taxon>Pseudomonadati</taxon>
        <taxon>Pseudomonadota</taxon>
        <taxon>Gammaproteobacteria</taxon>
        <taxon>Oceanospirillales</taxon>
        <taxon>Pelagibaculum</taxon>
    </lineage>
</organism>
<reference evidence="3 4" key="1">
    <citation type="submission" date="2018-04" db="EMBL/GenBank/DDBJ databases">
        <title>Thalassorhabdus spongiae gen. nov., sp. nov., isolated from a marine sponge in South-West Iceland.</title>
        <authorList>
            <person name="Knobloch S."/>
            <person name="Daussin A."/>
            <person name="Johannsson R."/>
            <person name="Marteinsson V.T."/>
        </authorList>
    </citation>
    <scope>NUCLEOTIDE SEQUENCE [LARGE SCALE GENOMIC DNA]</scope>
    <source>
        <strain evidence="3 4">Hp12</strain>
    </source>
</reference>
<evidence type="ECO:0000313" key="3">
    <source>
        <dbReference type="EMBL" id="PVZ68964.1"/>
    </source>
</evidence>
<feature type="compositionally biased region" description="Polar residues" evidence="2">
    <location>
        <begin position="605"/>
        <end position="617"/>
    </location>
</feature>
<feature type="region of interest" description="Disordered" evidence="2">
    <location>
        <begin position="784"/>
        <end position="868"/>
    </location>
</feature>
<feature type="compositionally biased region" description="Basic residues" evidence="2">
    <location>
        <begin position="786"/>
        <end position="805"/>
    </location>
</feature>
<feature type="compositionally biased region" description="Polar residues" evidence="2">
    <location>
        <begin position="145"/>
        <end position="155"/>
    </location>
</feature>
<keyword evidence="1" id="KW-0175">Coiled coil</keyword>
<dbReference type="Gene3D" id="3.40.1440.10">
    <property type="entry name" value="GIY-YIG endonuclease"/>
    <property type="match status" value="1"/>
</dbReference>
<feature type="compositionally biased region" description="Basic and acidic residues" evidence="2">
    <location>
        <begin position="618"/>
        <end position="629"/>
    </location>
</feature>
<keyword evidence="4" id="KW-1185">Reference proteome</keyword>
<feature type="compositionally biased region" description="Low complexity" evidence="2">
    <location>
        <begin position="325"/>
        <end position="342"/>
    </location>
</feature>
<dbReference type="Proteomes" id="UP000244906">
    <property type="component" value="Unassembled WGS sequence"/>
</dbReference>
<sequence>MIVYKITNTQTGQIYFGSSREDDVEQIWARLVNAANNGLDFPLYKEIRIHGEDAFEADEWGCADTSSELRELEREALEDTPDARSLKGYRLKAESDAPARRSKPVSDDVRALFRDIIDVEKEQPPQLRRKKVALPTAAQPESELGLSSVSQPAKTAIAQPTANEFTRPEPIAAPAITPVPSIAAEVAAVSEPNEPEPETVAEPEDTSAKHTTATEIRSGAVRGITRTLPAGPGLVRHANRSTSRELLKNKLQKTRKEAAAAPKTNIEDIKDEAQRDRLILTRAAKEKAAADEMKKVLARIHTKANSMKKCNQPRKKAASKKKTESAAAIAAANTEATAQPAAMSIPDGLSKEEKQKRIKLMMAEKKRQSEAQKKELQSSQADTMKALLADISLRRKPAKPEVKAETTTVEVTAFEAAITSGVTLDPQVLASNTAVEQTHRQPAKPHPLTELVSPEQIAESAAVEVEHANHCAAATAKSTAATAQSVDRSTATSDDEITRKVASNKDAIKAMLLAAAAELEAERVAKAQTVCEKDRENRQAKAIKAMLAAAAAELDTERNQPAPVEPAAEASQPAAVVEQTLAPVANTETAEKKIVDDLAVVANNQADDQTKMHQTAESNRDDAVASEREALQSTQQAASIKAMLIAAAAEVEAENQGLQSQVVATPEVASNSELAATETKTSLMAAQPLIANTPAAARSHMQAADEFIAQATKAQQALLEANAVKQSSPTNKRSPAKVESKSARNRRIKEMLSLEKQRVEQEKQSRISKESEEMHAILARIDARKSAGKVKKPAASKTAAAKKKPVEKAPTAITPDAINISGSGLFGGNNSANIGSKKAEKTEDGHSSEMQKILSGLGNRARGFGGRN</sequence>
<protein>
    <recommendedName>
        <fullName evidence="5">GIY-YIG domain-containing protein</fullName>
    </recommendedName>
</protein>
<evidence type="ECO:0000256" key="2">
    <source>
        <dbReference type="SAM" id="MobiDB-lite"/>
    </source>
</evidence>
<proteinExistence type="predicted"/>
<evidence type="ECO:0008006" key="5">
    <source>
        <dbReference type="Google" id="ProtNLM"/>
    </source>
</evidence>
<feature type="compositionally biased region" description="Basic and acidic residues" evidence="2">
    <location>
        <begin position="736"/>
        <end position="746"/>
    </location>
</feature>
<feature type="coiled-coil region" evidence="1">
    <location>
        <begin position="351"/>
        <end position="382"/>
    </location>
</feature>
<feature type="region of interest" description="Disordered" evidence="2">
    <location>
        <begin position="475"/>
        <end position="497"/>
    </location>
</feature>
<dbReference type="EMBL" id="QDDL01000004">
    <property type="protein sequence ID" value="PVZ68964.1"/>
    <property type="molecule type" value="Genomic_DNA"/>
</dbReference>
<feature type="region of interest" description="Disordered" evidence="2">
    <location>
        <begin position="183"/>
        <end position="245"/>
    </location>
</feature>
<feature type="region of interest" description="Disordered" evidence="2">
    <location>
        <begin position="127"/>
        <end position="155"/>
    </location>
</feature>
<name>A0A2V1GXH1_9GAMM</name>
<feature type="region of interest" description="Disordered" evidence="2">
    <location>
        <begin position="605"/>
        <end position="629"/>
    </location>
</feature>
<feature type="region of interest" description="Disordered" evidence="2">
    <location>
        <begin position="722"/>
        <end position="746"/>
    </location>
</feature>
<dbReference type="AlphaFoldDB" id="A0A2V1GXH1"/>
<comment type="caution">
    <text evidence="3">The sequence shown here is derived from an EMBL/GenBank/DDBJ whole genome shotgun (WGS) entry which is preliminary data.</text>
</comment>
<feature type="compositionally biased region" description="Acidic residues" evidence="2">
    <location>
        <begin position="193"/>
        <end position="205"/>
    </location>
</feature>
<feature type="compositionally biased region" description="Basic and acidic residues" evidence="2">
    <location>
        <begin position="837"/>
        <end position="849"/>
    </location>
</feature>